<gene>
    <name evidence="1" type="ORF">OBBRIDRAFT_791550</name>
</gene>
<reference evidence="1 2" key="1">
    <citation type="submission" date="2016-07" db="EMBL/GenBank/DDBJ databases">
        <title>Draft genome of the white-rot fungus Obba rivulosa 3A-2.</title>
        <authorList>
            <consortium name="DOE Joint Genome Institute"/>
            <person name="Miettinen O."/>
            <person name="Riley R."/>
            <person name="Acob R."/>
            <person name="Barry K."/>
            <person name="Cullen D."/>
            <person name="De Vries R."/>
            <person name="Hainaut M."/>
            <person name="Hatakka A."/>
            <person name="Henrissat B."/>
            <person name="Hilden K."/>
            <person name="Kuo R."/>
            <person name="Labutti K."/>
            <person name="Lipzen A."/>
            <person name="Makela M.R."/>
            <person name="Sandor L."/>
            <person name="Spatafora J.W."/>
            <person name="Grigoriev I.V."/>
            <person name="Hibbett D.S."/>
        </authorList>
    </citation>
    <scope>NUCLEOTIDE SEQUENCE [LARGE SCALE GENOMIC DNA]</scope>
    <source>
        <strain evidence="1 2">3A-2</strain>
    </source>
</reference>
<evidence type="ECO:0000313" key="1">
    <source>
        <dbReference type="EMBL" id="OCH92168.1"/>
    </source>
</evidence>
<dbReference type="AlphaFoldDB" id="A0A8E2AXK6"/>
<dbReference type="OrthoDB" id="2758200at2759"/>
<accession>A0A8E2AXK6</accession>
<keyword evidence="2" id="KW-1185">Reference proteome</keyword>
<evidence type="ECO:0000313" key="2">
    <source>
        <dbReference type="Proteomes" id="UP000250043"/>
    </source>
</evidence>
<dbReference type="EMBL" id="KV722373">
    <property type="protein sequence ID" value="OCH92168.1"/>
    <property type="molecule type" value="Genomic_DNA"/>
</dbReference>
<protein>
    <submittedName>
        <fullName evidence="1">Uncharacterized protein</fullName>
    </submittedName>
</protein>
<organism evidence="1 2">
    <name type="scientific">Obba rivulosa</name>
    <dbReference type="NCBI Taxonomy" id="1052685"/>
    <lineage>
        <taxon>Eukaryota</taxon>
        <taxon>Fungi</taxon>
        <taxon>Dikarya</taxon>
        <taxon>Basidiomycota</taxon>
        <taxon>Agaricomycotina</taxon>
        <taxon>Agaricomycetes</taxon>
        <taxon>Polyporales</taxon>
        <taxon>Gelatoporiaceae</taxon>
        <taxon>Obba</taxon>
    </lineage>
</organism>
<proteinExistence type="predicted"/>
<sequence>MRAVCHIQIPECQGLLSSENGSRRMMFRHAVFKPLMDANAYMEDELALASQYCMEGWCVGSTAARTALNTIRESHRTRPLQAYDMHGALIPPSEYVQKLHGAVVVVRFNVAAYVFGQVPKHRHRFVGDVTYIRVLVPPTAPSAPVSTRVPAQEECACP</sequence>
<name>A0A8E2AXK6_9APHY</name>
<dbReference type="Proteomes" id="UP000250043">
    <property type="component" value="Unassembled WGS sequence"/>
</dbReference>